<organism evidence="1">
    <name type="scientific">Chromera velia CCMP2878</name>
    <dbReference type="NCBI Taxonomy" id="1169474"/>
    <lineage>
        <taxon>Eukaryota</taxon>
        <taxon>Sar</taxon>
        <taxon>Alveolata</taxon>
        <taxon>Colpodellida</taxon>
        <taxon>Chromeraceae</taxon>
        <taxon>Chromera</taxon>
    </lineage>
</organism>
<protein>
    <submittedName>
        <fullName evidence="1">Uncharacterized protein</fullName>
    </submittedName>
</protein>
<name>A0A0K6S984_9ALVE</name>
<dbReference type="VEuPathDB" id="CryptoDB:Cvel_27563"/>
<sequence length="301" mass="33360">MAARRRCGASGGTASRRMARLCSGSQEDVDESGLERTRESSVWSRLCFSLSISKTAHRHDGRNECIGSRPATKLHEDLCVSPVVSSEWALSNKTKNRLAHAYEGNISVQEFLEELSAETRDRLRDLGMTSAEQFNLSDNEIDELFEQAQIPLRETGLVRFFVEEQRAKEISASSVSHGVVSLQSVKAIVNIGIAPDRVVSSKTKNRPDDADNGKISEAGDKIACRNFVLQNVELVYALEPLLEKPEATFTGFTSLSTGRDKEAFVRALFPPPARQGSLFSREMKASFWKGWYGVPNRTGPF</sequence>
<accession>A0A0K6S984</accession>
<gene>
    <name evidence="1" type="ORF">Cvel_27563.t2.CR1</name>
</gene>
<dbReference type="EMBL" id="CDMZ01002696">
    <property type="protein sequence ID" value="CUC10113.1"/>
    <property type="molecule type" value="Genomic_DNA"/>
</dbReference>
<reference evidence="1" key="1">
    <citation type="submission" date="2014-11" db="EMBL/GenBank/DDBJ databases">
        <title>Molecular phylogeny of cliff fern family Woodsiaceae with morphological implications.</title>
        <authorList>
            <person name="Shao Y.-Z."/>
            <person name="Wei R."/>
            <person name="Zhang X.-C."/>
        </authorList>
    </citation>
    <scope>NUCLEOTIDE SEQUENCE</scope>
</reference>
<dbReference type="AlphaFoldDB" id="A0A0K6S984"/>
<proteinExistence type="predicted"/>
<evidence type="ECO:0000313" key="1">
    <source>
        <dbReference type="EMBL" id="CUC10113.1"/>
    </source>
</evidence>